<evidence type="ECO:0000256" key="1">
    <source>
        <dbReference type="ARBA" id="ARBA00004167"/>
    </source>
</evidence>
<accession>A0AAD8NJT6</accession>
<dbReference type="AlphaFoldDB" id="A0AAD8NJT6"/>
<organism evidence="4 5">
    <name type="scientific">Tagetes erecta</name>
    <name type="common">African marigold</name>
    <dbReference type="NCBI Taxonomy" id="13708"/>
    <lineage>
        <taxon>Eukaryota</taxon>
        <taxon>Viridiplantae</taxon>
        <taxon>Streptophyta</taxon>
        <taxon>Embryophyta</taxon>
        <taxon>Tracheophyta</taxon>
        <taxon>Spermatophyta</taxon>
        <taxon>Magnoliopsida</taxon>
        <taxon>eudicotyledons</taxon>
        <taxon>Gunneridae</taxon>
        <taxon>Pentapetalae</taxon>
        <taxon>asterids</taxon>
        <taxon>campanulids</taxon>
        <taxon>Asterales</taxon>
        <taxon>Asteraceae</taxon>
        <taxon>Asteroideae</taxon>
        <taxon>Heliantheae alliance</taxon>
        <taxon>Tageteae</taxon>
        <taxon>Tagetes</taxon>
    </lineage>
</organism>
<evidence type="ECO:0000313" key="5">
    <source>
        <dbReference type="Proteomes" id="UP001229421"/>
    </source>
</evidence>
<feature type="domain" description="Wall-associated receptor kinase galacturonan-binding" evidence="3">
    <location>
        <begin position="15"/>
        <end position="70"/>
    </location>
</feature>
<dbReference type="GO" id="GO:0016020">
    <property type="term" value="C:membrane"/>
    <property type="evidence" value="ECO:0007669"/>
    <property type="project" value="UniProtKB-SubCell"/>
</dbReference>
<name>A0AAD8NJT6_TARER</name>
<sequence length="308" mass="33959">MADTTLSPTYAKPGCTDTCGTFIIPYPFGIGPNCYLNKWFHVTCINSSTPYLSALNNLPLLGVDLNQQMVLVNFPTTSTCQTPVWNSTQIINLYDTPFMFSKQHNKFIVEGCGNANISTNGVVLTGCSTICSQQSLSVKRNNCYGNNCCQTNIPFYLEDYSVEVKNSSGSCVSAFLVADNSYVDELFPGLSDDGDDSSKMVLRWMLLDNDYSEVGCGYNISRHELKKDNVTSVNTWKCKCWSDFEEGNAYLSGGCKVPEECTKCMEKSGLCGYKESYSGVTTFYCDHRFHHGGSKSSSSRAVFLGNAK</sequence>
<dbReference type="Proteomes" id="UP001229421">
    <property type="component" value="Unassembled WGS sequence"/>
</dbReference>
<gene>
    <name evidence="4" type="ORF">QVD17_37392</name>
</gene>
<evidence type="ECO:0000256" key="2">
    <source>
        <dbReference type="ARBA" id="ARBA00022729"/>
    </source>
</evidence>
<keyword evidence="5" id="KW-1185">Reference proteome</keyword>
<comment type="subcellular location">
    <subcellularLocation>
        <location evidence="1">Membrane</location>
        <topology evidence="1">Single-pass membrane protein</topology>
    </subcellularLocation>
</comment>
<reference evidence="4" key="1">
    <citation type="journal article" date="2023" name="bioRxiv">
        <title>Improved chromosome-level genome assembly for marigold (Tagetes erecta).</title>
        <authorList>
            <person name="Jiang F."/>
            <person name="Yuan L."/>
            <person name="Wang S."/>
            <person name="Wang H."/>
            <person name="Xu D."/>
            <person name="Wang A."/>
            <person name="Fan W."/>
        </authorList>
    </citation>
    <scope>NUCLEOTIDE SEQUENCE</scope>
    <source>
        <strain evidence="4">WSJ</strain>
        <tissue evidence="4">Leaf</tissue>
    </source>
</reference>
<protein>
    <recommendedName>
        <fullName evidence="3">Wall-associated receptor kinase galacturonan-binding domain-containing protein</fullName>
    </recommendedName>
</protein>
<proteinExistence type="predicted"/>
<evidence type="ECO:0000259" key="3">
    <source>
        <dbReference type="Pfam" id="PF13947"/>
    </source>
</evidence>
<dbReference type="InterPro" id="IPR025287">
    <property type="entry name" value="WAK_GUB"/>
</dbReference>
<dbReference type="Pfam" id="PF13947">
    <property type="entry name" value="GUB_WAK_bind"/>
    <property type="match status" value="1"/>
</dbReference>
<dbReference type="PANTHER" id="PTHR33491">
    <property type="entry name" value="OSJNBA0016N04.9 PROTEIN"/>
    <property type="match status" value="1"/>
</dbReference>
<dbReference type="EMBL" id="JAUHHV010000010">
    <property type="protein sequence ID" value="KAK1410851.1"/>
    <property type="molecule type" value="Genomic_DNA"/>
</dbReference>
<evidence type="ECO:0000313" key="4">
    <source>
        <dbReference type="EMBL" id="KAK1410851.1"/>
    </source>
</evidence>
<comment type="caution">
    <text evidence="4">The sequence shown here is derived from an EMBL/GenBank/DDBJ whole genome shotgun (WGS) entry which is preliminary data.</text>
</comment>
<dbReference type="GO" id="GO:0030247">
    <property type="term" value="F:polysaccharide binding"/>
    <property type="evidence" value="ECO:0007669"/>
    <property type="project" value="InterPro"/>
</dbReference>
<keyword evidence="2" id="KW-0732">Signal</keyword>